<dbReference type="PROSITE" id="PS50005">
    <property type="entry name" value="TPR"/>
    <property type="match status" value="1"/>
</dbReference>
<feature type="repeat" description="TPR" evidence="3">
    <location>
        <begin position="131"/>
        <end position="164"/>
    </location>
</feature>
<dbReference type="PANTHER" id="PTHR11242">
    <property type="entry name" value="ARYL HYDROCARBON RECEPTOR INTERACTING PROTEIN RELATED"/>
    <property type="match status" value="1"/>
</dbReference>
<dbReference type="InterPro" id="IPR039663">
    <property type="entry name" value="AIP/AIPL1/TTC9"/>
</dbReference>
<gene>
    <name evidence="4" type="ORF">PLBR_LOCUS3207</name>
</gene>
<dbReference type="InterPro" id="IPR019734">
    <property type="entry name" value="TPR_rpt"/>
</dbReference>
<dbReference type="InterPro" id="IPR011990">
    <property type="entry name" value="TPR-like_helical_dom_sf"/>
</dbReference>
<sequence>MLVECGAASGACGPQGIAMTNQERIAEQVDIARRLKDEGNDLLRSGDLQKAAAKYSKMFLYIRGFDYTKTAAAMLPDQPAPAAPDDNMQREIDGLIRSANLNLSFCYLKLNEPDKAKKFATAVLDRDASNVKALFRRGCAYEMLGELGAAEEDWKRAHELQPSDRAIVEKMKLCRQRDAAQMAETKKRMAGMFDRAAKSAKST</sequence>
<dbReference type="AlphaFoldDB" id="A0A3P3Y744"/>
<evidence type="ECO:0000313" key="4">
    <source>
        <dbReference type="EMBL" id="SPQ95992.1"/>
    </source>
</evidence>
<dbReference type="Proteomes" id="UP000290189">
    <property type="component" value="Unassembled WGS sequence"/>
</dbReference>
<geneLocation type="mitochondrion" evidence="4"/>
<evidence type="ECO:0000256" key="3">
    <source>
        <dbReference type="PROSITE-ProRule" id="PRU00339"/>
    </source>
</evidence>
<keyword evidence="2 3" id="KW-0802">TPR repeat</keyword>
<protein>
    <submittedName>
        <fullName evidence="4">Uncharacterized protein</fullName>
    </submittedName>
</protein>
<evidence type="ECO:0000256" key="1">
    <source>
        <dbReference type="ARBA" id="ARBA00022737"/>
    </source>
</evidence>
<dbReference type="Pfam" id="PF00515">
    <property type="entry name" value="TPR_1"/>
    <property type="match status" value="1"/>
</dbReference>
<reference evidence="4 5" key="1">
    <citation type="submission" date="2018-03" db="EMBL/GenBank/DDBJ databases">
        <authorList>
            <person name="Fogelqvist J."/>
        </authorList>
    </citation>
    <scope>NUCLEOTIDE SEQUENCE [LARGE SCALE GENOMIC DNA]</scope>
</reference>
<accession>A0A3P3Y744</accession>
<keyword evidence="4" id="KW-0496">Mitochondrion</keyword>
<evidence type="ECO:0000313" key="5">
    <source>
        <dbReference type="Proteomes" id="UP000290189"/>
    </source>
</evidence>
<evidence type="ECO:0000256" key="2">
    <source>
        <dbReference type="ARBA" id="ARBA00022803"/>
    </source>
</evidence>
<dbReference type="EMBL" id="OVEO01000005">
    <property type="protein sequence ID" value="SPQ95992.1"/>
    <property type="molecule type" value="Genomic_DNA"/>
</dbReference>
<dbReference type="Pfam" id="PF13181">
    <property type="entry name" value="TPR_8"/>
    <property type="match status" value="1"/>
</dbReference>
<dbReference type="SMART" id="SM00028">
    <property type="entry name" value="TPR"/>
    <property type="match status" value="2"/>
</dbReference>
<proteinExistence type="predicted"/>
<keyword evidence="1" id="KW-0677">Repeat</keyword>
<dbReference type="PANTHER" id="PTHR11242:SF0">
    <property type="entry name" value="TPR_REGION DOMAIN-CONTAINING PROTEIN"/>
    <property type="match status" value="1"/>
</dbReference>
<organism evidence="4 5">
    <name type="scientific">Plasmodiophora brassicae</name>
    <name type="common">Clubroot disease agent</name>
    <dbReference type="NCBI Taxonomy" id="37360"/>
    <lineage>
        <taxon>Eukaryota</taxon>
        <taxon>Sar</taxon>
        <taxon>Rhizaria</taxon>
        <taxon>Endomyxa</taxon>
        <taxon>Phytomyxea</taxon>
        <taxon>Plasmodiophorida</taxon>
        <taxon>Plasmodiophoridae</taxon>
        <taxon>Plasmodiophora</taxon>
    </lineage>
</organism>
<name>A0A3P3Y744_PLABS</name>
<dbReference type="SUPFAM" id="SSF48452">
    <property type="entry name" value="TPR-like"/>
    <property type="match status" value="1"/>
</dbReference>
<dbReference type="Gene3D" id="1.25.40.10">
    <property type="entry name" value="Tetratricopeptide repeat domain"/>
    <property type="match status" value="1"/>
</dbReference>